<dbReference type="SMART" id="SM00179">
    <property type="entry name" value="EGF_CA"/>
    <property type="match status" value="2"/>
</dbReference>
<dbReference type="GO" id="GO:0005509">
    <property type="term" value="F:calcium ion binding"/>
    <property type="evidence" value="ECO:0007669"/>
    <property type="project" value="InterPro"/>
</dbReference>
<dbReference type="InterPro" id="IPR000742">
    <property type="entry name" value="EGF"/>
</dbReference>
<sequence>MRRFVQAVSKRTPYSGTVQIIRTMMDLTRIVIILCLSVASAKKNPVTGNNGIAGHFCEREQPCQNGGTCGYTRGGYICKCPPGYQGYDCQQAVDACADSPCNQGTCENTAGSYTCICPSGWTGTNCQTATSRVVICAGGRMLLRCEPGEINIVQVLFGRTDASICSLSSSAPTSTDCELSTADAKVRSECEGETSCYVLASSSFFRADPCTGTTKYLSVEYQCV</sequence>
<dbReference type="Gene3D" id="2.10.25.10">
    <property type="entry name" value="Laminin"/>
    <property type="match status" value="2"/>
</dbReference>
<keyword evidence="3" id="KW-0677">Repeat</keyword>
<dbReference type="FunFam" id="2.10.25.10:FF:000031">
    <property type="entry name" value="neurogenic locus notch homolog protein 3"/>
    <property type="match status" value="1"/>
</dbReference>
<gene>
    <name evidence="10" type="primary">LOC111116831</name>
</gene>
<dbReference type="InterPro" id="IPR001881">
    <property type="entry name" value="EGF-like_Ca-bd_dom"/>
</dbReference>
<evidence type="ECO:0000313" key="9">
    <source>
        <dbReference type="Proteomes" id="UP000694844"/>
    </source>
</evidence>
<keyword evidence="5" id="KW-0325">Glycoprotein</keyword>
<keyword evidence="2" id="KW-0732">Signal</keyword>
<dbReference type="CDD" id="cd00054">
    <property type="entry name" value="EGF_CA"/>
    <property type="match status" value="2"/>
</dbReference>
<dbReference type="Gene3D" id="2.60.120.740">
    <property type="match status" value="1"/>
</dbReference>
<evidence type="ECO:0000256" key="6">
    <source>
        <dbReference type="PROSITE-ProRule" id="PRU00076"/>
    </source>
</evidence>
<name>A0A8B8C8V3_CRAVI</name>
<dbReference type="AlphaFoldDB" id="A0A8B8C8V3"/>
<evidence type="ECO:0000259" key="8">
    <source>
        <dbReference type="PROSITE" id="PS50228"/>
    </source>
</evidence>
<dbReference type="InterPro" id="IPR000152">
    <property type="entry name" value="EGF-type_Asp/Asn_hydroxyl_site"/>
</dbReference>
<dbReference type="GO" id="GO:0005112">
    <property type="term" value="F:Notch binding"/>
    <property type="evidence" value="ECO:0007669"/>
    <property type="project" value="TreeGrafter"/>
</dbReference>
<dbReference type="PANTHER" id="PTHR12916">
    <property type="entry name" value="CYTOCHROME C OXIDASE POLYPEPTIDE VIC-2"/>
    <property type="match status" value="1"/>
</dbReference>
<dbReference type="GO" id="GO:0007219">
    <property type="term" value="P:Notch signaling pathway"/>
    <property type="evidence" value="ECO:0007669"/>
    <property type="project" value="TreeGrafter"/>
</dbReference>
<feature type="domain" description="EGF-like" evidence="7">
    <location>
        <begin position="53"/>
        <end position="90"/>
    </location>
</feature>
<feature type="domain" description="EGF-like" evidence="7">
    <location>
        <begin position="92"/>
        <end position="127"/>
    </location>
</feature>
<evidence type="ECO:0000256" key="2">
    <source>
        <dbReference type="ARBA" id="ARBA00022729"/>
    </source>
</evidence>
<feature type="domain" description="SUEL-type lectin" evidence="8">
    <location>
        <begin position="135"/>
        <end position="224"/>
    </location>
</feature>
<dbReference type="RefSeq" id="XP_022311559.1">
    <property type="nucleotide sequence ID" value="XM_022455851.1"/>
</dbReference>
<evidence type="ECO:0000256" key="3">
    <source>
        <dbReference type="ARBA" id="ARBA00022737"/>
    </source>
</evidence>
<dbReference type="SUPFAM" id="SSF57196">
    <property type="entry name" value="EGF/Laminin"/>
    <property type="match status" value="2"/>
</dbReference>
<dbReference type="PROSITE" id="PS00010">
    <property type="entry name" value="ASX_HYDROXYL"/>
    <property type="match status" value="1"/>
</dbReference>
<evidence type="ECO:0000256" key="5">
    <source>
        <dbReference type="ARBA" id="ARBA00023180"/>
    </source>
</evidence>
<dbReference type="InterPro" id="IPR000922">
    <property type="entry name" value="Lectin_gal-bd_dom"/>
</dbReference>
<feature type="disulfide bond" evidence="6">
    <location>
        <begin position="96"/>
        <end position="106"/>
    </location>
</feature>
<dbReference type="PROSITE" id="PS01186">
    <property type="entry name" value="EGF_2"/>
    <property type="match status" value="2"/>
</dbReference>
<proteinExistence type="predicted"/>
<dbReference type="PROSITE" id="PS50228">
    <property type="entry name" value="SUEL_LECTIN"/>
    <property type="match status" value="1"/>
</dbReference>
<keyword evidence="4 6" id="KW-1015">Disulfide bond</keyword>
<evidence type="ECO:0000256" key="4">
    <source>
        <dbReference type="ARBA" id="ARBA00023157"/>
    </source>
</evidence>
<dbReference type="Proteomes" id="UP000694844">
    <property type="component" value="Chromosome 10"/>
</dbReference>
<dbReference type="OrthoDB" id="6162260at2759"/>
<dbReference type="KEGG" id="cvn:111116831"/>
<dbReference type="FunFam" id="2.10.25.10:FF:000173">
    <property type="entry name" value="Neurogenic locus notch protein 2"/>
    <property type="match status" value="1"/>
</dbReference>
<dbReference type="Pfam" id="PF00008">
    <property type="entry name" value="EGF"/>
    <property type="match status" value="2"/>
</dbReference>
<evidence type="ECO:0000313" key="10">
    <source>
        <dbReference type="RefSeq" id="XP_022311559.1"/>
    </source>
</evidence>
<keyword evidence="9" id="KW-1185">Reference proteome</keyword>
<feature type="disulfide bond" evidence="6">
    <location>
        <begin position="117"/>
        <end position="126"/>
    </location>
</feature>
<keyword evidence="1 6" id="KW-0245">EGF-like domain</keyword>
<comment type="caution">
    <text evidence="6">Lacks conserved residue(s) required for the propagation of feature annotation.</text>
</comment>
<evidence type="ECO:0000256" key="1">
    <source>
        <dbReference type="ARBA" id="ARBA00022536"/>
    </source>
</evidence>
<dbReference type="Pfam" id="PF02140">
    <property type="entry name" value="SUEL_Lectin"/>
    <property type="match status" value="1"/>
</dbReference>
<evidence type="ECO:0000259" key="7">
    <source>
        <dbReference type="PROSITE" id="PS50026"/>
    </source>
</evidence>
<dbReference type="PROSITE" id="PS50026">
    <property type="entry name" value="EGF_3"/>
    <property type="match status" value="2"/>
</dbReference>
<feature type="disulfide bond" evidence="6">
    <location>
        <begin position="80"/>
        <end position="89"/>
    </location>
</feature>
<dbReference type="GO" id="GO:0030246">
    <property type="term" value="F:carbohydrate binding"/>
    <property type="evidence" value="ECO:0007669"/>
    <property type="project" value="InterPro"/>
</dbReference>
<dbReference type="SMART" id="SM00181">
    <property type="entry name" value="EGF"/>
    <property type="match status" value="2"/>
</dbReference>
<dbReference type="InterPro" id="IPR043159">
    <property type="entry name" value="Lectin_gal-bd_sf"/>
</dbReference>
<dbReference type="PANTHER" id="PTHR12916:SF10">
    <property type="entry name" value="NEUROGENIC LOCUS NOTCH HOMOLOG PROTEIN 2 PRECURSOR"/>
    <property type="match status" value="1"/>
</dbReference>
<dbReference type="GeneID" id="111116831"/>
<dbReference type="PROSITE" id="PS00022">
    <property type="entry name" value="EGF_1"/>
    <property type="match status" value="2"/>
</dbReference>
<reference evidence="10" key="1">
    <citation type="submission" date="2025-08" db="UniProtKB">
        <authorList>
            <consortium name="RefSeq"/>
        </authorList>
    </citation>
    <scope>IDENTIFICATION</scope>
    <source>
        <tissue evidence="10">Whole sample</tissue>
    </source>
</reference>
<accession>A0A8B8C8V3</accession>
<organism evidence="9 10">
    <name type="scientific">Crassostrea virginica</name>
    <name type="common">Eastern oyster</name>
    <dbReference type="NCBI Taxonomy" id="6565"/>
    <lineage>
        <taxon>Eukaryota</taxon>
        <taxon>Metazoa</taxon>
        <taxon>Spiralia</taxon>
        <taxon>Lophotrochozoa</taxon>
        <taxon>Mollusca</taxon>
        <taxon>Bivalvia</taxon>
        <taxon>Autobranchia</taxon>
        <taxon>Pteriomorphia</taxon>
        <taxon>Ostreida</taxon>
        <taxon>Ostreoidea</taxon>
        <taxon>Ostreidae</taxon>
        <taxon>Crassostrea</taxon>
    </lineage>
</organism>
<protein>
    <submittedName>
        <fullName evidence="10">Delta-like protein C isoform X1</fullName>
    </submittedName>
</protein>